<evidence type="ECO:0000313" key="3">
    <source>
        <dbReference type="EnsemblPlants" id="KQK02609"/>
    </source>
</evidence>
<dbReference type="PANTHER" id="PTHR33085">
    <property type="entry name" value="OS12G0113100 PROTEIN-RELATED"/>
    <property type="match status" value="1"/>
</dbReference>
<protein>
    <recommendedName>
        <fullName evidence="5">DUF1618 domain-containing protein</fullName>
    </recommendedName>
</protein>
<dbReference type="OrthoDB" id="673361at2759"/>
<dbReference type="InterPro" id="IPR015915">
    <property type="entry name" value="Kelch-typ_b-propeller"/>
</dbReference>
<keyword evidence="4" id="KW-1185">Reference proteome</keyword>
<evidence type="ECO:0000256" key="1">
    <source>
        <dbReference type="SAM" id="MobiDB-lite"/>
    </source>
</evidence>
<dbReference type="Pfam" id="PF07893">
    <property type="entry name" value="DUF1668"/>
    <property type="match status" value="1"/>
</dbReference>
<dbReference type="SUPFAM" id="SSF117281">
    <property type="entry name" value="Kelch motif"/>
    <property type="match status" value="1"/>
</dbReference>
<evidence type="ECO:0000313" key="2">
    <source>
        <dbReference type="EMBL" id="KQK02609.1"/>
    </source>
</evidence>
<reference evidence="2 3" key="1">
    <citation type="journal article" date="2010" name="Nature">
        <title>Genome sequencing and analysis of the model grass Brachypodium distachyon.</title>
        <authorList>
            <consortium name="International Brachypodium Initiative"/>
        </authorList>
    </citation>
    <scope>NUCLEOTIDE SEQUENCE [LARGE SCALE GENOMIC DNA]</scope>
    <source>
        <strain evidence="2">Bd21</strain>
        <strain evidence="3">cv. Bd21</strain>
    </source>
</reference>
<feature type="region of interest" description="Disordered" evidence="1">
    <location>
        <begin position="1"/>
        <end position="20"/>
    </location>
</feature>
<dbReference type="InterPro" id="IPR012871">
    <property type="entry name" value="DUF1668_ORYSA"/>
</dbReference>
<proteinExistence type="predicted"/>
<dbReference type="GeneID" id="100823462"/>
<evidence type="ECO:0008006" key="5">
    <source>
        <dbReference type="Google" id="ProtNLM"/>
    </source>
</evidence>
<evidence type="ECO:0000313" key="4">
    <source>
        <dbReference type="Proteomes" id="UP000008810"/>
    </source>
</evidence>
<dbReference type="Gramene" id="KQK02609">
    <property type="protein sequence ID" value="KQK02609"/>
    <property type="gene ID" value="BRADI_2g02647v3"/>
</dbReference>
<dbReference type="Proteomes" id="UP000008810">
    <property type="component" value="Chromosome 2"/>
</dbReference>
<dbReference type="EnsemblPlants" id="KQK02609">
    <property type="protein sequence ID" value="KQK02609"/>
    <property type="gene ID" value="BRADI_2g02647v3"/>
</dbReference>
<name>A0A0Q3JVV0_BRADI</name>
<accession>A0A0Q3JVV0</accession>
<reference evidence="3" key="3">
    <citation type="submission" date="2018-08" db="UniProtKB">
        <authorList>
            <consortium name="EnsemblPlants"/>
        </authorList>
    </citation>
    <scope>IDENTIFICATION</scope>
    <source>
        <strain evidence="3">cv. Bd21</strain>
    </source>
</reference>
<dbReference type="KEGG" id="bdi:100823462"/>
<dbReference type="PANTHER" id="PTHR33085:SF132">
    <property type="entry name" value="OS02G0198100 PROTEIN"/>
    <property type="match status" value="1"/>
</dbReference>
<reference evidence="2" key="2">
    <citation type="submission" date="2017-06" db="EMBL/GenBank/DDBJ databases">
        <title>WGS assembly of Brachypodium distachyon.</title>
        <authorList>
            <consortium name="The International Brachypodium Initiative"/>
            <person name="Lucas S."/>
            <person name="Harmon-Smith M."/>
            <person name="Lail K."/>
            <person name="Tice H."/>
            <person name="Grimwood J."/>
            <person name="Bruce D."/>
            <person name="Barry K."/>
            <person name="Shu S."/>
            <person name="Lindquist E."/>
            <person name="Wang M."/>
            <person name="Pitluck S."/>
            <person name="Vogel J.P."/>
            <person name="Garvin D.F."/>
            <person name="Mockler T.C."/>
            <person name="Schmutz J."/>
            <person name="Rokhsar D."/>
            <person name="Bevan M.W."/>
        </authorList>
    </citation>
    <scope>NUCLEOTIDE SEQUENCE</scope>
    <source>
        <strain evidence="2">Bd21</strain>
    </source>
</reference>
<sequence>MAPKRHRGDDDTMDVESSAELGSSAEFSKPVYVVARGLAANSVFVVDAAAVAGGNLREPARHLGELPASIRGMSFVAAHSKHGSWIVAVGGRTGRTIIYDPSTLEGFRGPGLCCPKRKPVLISHGSKVYAISRTPSVHLRRTLDFEPWFESLNFNKGIPCVLNEEYSEWKSLPPPPFFPCLLDPLEFRNPPKISISSYAAVDSHILFSPQQEDVGTYAFHVVEKTWEKVWDENLPFVGQAVHLGGNLFAAACRVISNNFVVTASVFRMSIKVSMSPAVSHKLSVILVKQFPVASDGKIPRPLFCPLGKGGFCVIRKVSFRPNKECLKMSLTSFQMDNIQPMLTACQTESADSGDMLVELKVEQFMVPSQYLPSPLTVVAALSMDCKYPELYQKKTTQAVAGGTTVSDIFEAPVIRLRT</sequence>
<dbReference type="ExpressionAtlas" id="A0A0Q3JVV0">
    <property type="expression patterns" value="baseline"/>
</dbReference>
<dbReference type="EMBL" id="CM000881">
    <property type="protein sequence ID" value="KQK02609.1"/>
    <property type="molecule type" value="Genomic_DNA"/>
</dbReference>
<gene>
    <name evidence="3" type="primary">LOC100823462</name>
    <name evidence="2" type="ORF">BRADI_2g02647v3</name>
</gene>
<dbReference type="RefSeq" id="XP_003568331.2">
    <property type="nucleotide sequence ID" value="XM_003568283.4"/>
</dbReference>
<dbReference type="AlphaFoldDB" id="A0A0Q3JVV0"/>
<organism evidence="2">
    <name type="scientific">Brachypodium distachyon</name>
    <name type="common">Purple false brome</name>
    <name type="synonym">Trachynia distachya</name>
    <dbReference type="NCBI Taxonomy" id="15368"/>
    <lineage>
        <taxon>Eukaryota</taxon>
        <taxon>Viridiplantae</taxon>
        <taxon>Streptophyta</taxon>
        <taxon>Embryophyta</taxon>
        <taxon>Tracheophyta</taxon>
        <taxon>Spermatophyta</taxon>
        <taxon>Magnoliopsida</taxon>
        <taxon>Liliopsida</taxon>
        <taxon>Poales</taxon>
        <taxon>Poaceae</taxon>
        <taxon>BOP clade</taxon>
        <taxon>Pooideae</taxon>
        <taxon>Stipodae</taxon>
        <taxon>Brachypodieae</taxon>
        <taxon>Brachypodium</taxon>
    </lineage>
</organism>